<dbReference type="PROSITE" id="PS51257">
    <property type="entry name" value="PROKAR_LIPOPROTEIN"/>
    <property type="match status" value="1"/>
</dbReference>
<gene>
    <name evidence="3" type="ORF">GCM10011289_01520</name>
</gene>
<feature type="region of interest" description="Disordered" evidence="1">
    <location>
        <begin position="29"/>
        <end position="51"/>
    </location>
</feature>
<evidence type="ECO:0008006" key="5">
    <source>
        <dbReference type="Google" id="ProtNLM"/>
    </source>
</evidence>
<feature type="signal peptide" evidence="2">
    <location>
        <begin position="1"/>
        <end position="23"/>
    </location>
</feature>
<comment type="caution">
    <text evidence="3">The sequence shown here is derived from an EMBL/GenBank/DDBJ whole genome shotgun (WGS) entry which is preliminary data.</text>
</comment>
<evidence type="ECO:0000256" key="1">
    <source>
        <dbReference type="SAM" id="MobiDB-lite"/>
    </source>
</evidence>
<dbReference type="Proteomes" id="UP000645257">
    <property type="component" value="Unassembled WGS sequence"/>
</dbReference>
<evidence type="ECO:0000256" key="2">
    <source>
        <dbReference type="SAM" id="SignalP"/>
    </source>
</evidence>
<reference evidence="3" key="1">
    <citation type="journal article" date="2014" name="Int. J. Syst. Evol. Microbiol.">
        <title>Complete genome sequence of Corynebacterium casei LMG S-19264T (=DSM 44701T), isolated from a smear-ripened cheese.</title>
        <authorList>
            <consortium name="US DOE Joint Genome Institute (JGI-PGF)"/>
            <person name="Walter F."/>
            <person name="Albersmeier A."/>
            <person name="Kalinowski J."/>
            <person name="Ruckert C."/>
        </authorList>
    </citation>
    <scope>NUCLEOTIDE SEQUENCE</scope>
    <source>
        <strain evidence="3">KCTC 32182</strain>
    </source>
</reference>
<feature type="chain" id="PRO_5036861062" description="Lipoprotein" evidence="2">
    <location>
        <begin position="24"/>
        <end position="263"/>
    </location>
</feature>
<dbReference type="AlphaFoldDB" id="A0A918U751"/>
<organism evidence="3 4">
    <name type="scientific">Paludibacterium paludis</name>
    <dbReference type="NCBI Taxonomy" id="1225769"/>
    <lineage>
        <taxon>Bacteria</taxon>
        <taxon>Pseudomonadati</taxon>
        <taxon>Pseudomonadota</taxon>
        <taxon>Betaproteobacteria</taxon>
        <taxon>Neisseriales</taxon>
        <taxon>Chromobacteriaceae</taxon>
        <taxon>Paludibacterium</taxon>
    </lineage>
</organism>
<protein>
    <recommendedName>
        <fullName evidence="5">Lipoprotein</fullName>
    </recommendedName>
</protein>
<keyword evidence="2" id="KW-0732">Signal</keyword>
<evidence type="ECO:0000313" key="3">
    <source>
        <dbReference type="EMBL" id="GGY03026.1"/>
    </source>
</evidence>
<keyword evidence="4" id="KW-1185">Reference proteome</keyword>
<proteinExistence type="predicted"/>
<dbReference type="EMBL" id="BMYX01000001">
    <property type="protein sequence ID" value="GGY03026.1"/>
    <property type="molecule type" value="Genomic_DNA"/>
</dbReference>
<name>A0A918U751_9NEIS</name>
<evidence type="ECO:0000313" key="4">
    <source>
        <dbReference type="Proteomes" id="UP000645257"/>
    </source>
</evidence>
<accession>A0A918U751</accession>
<reference evidence="3" key="2">
    <citation type="submission" date="2020-09" db="EMBL/GenBank/DDBJ databases">
        <authorList>
            <person name="Sun Q."/>
            <person name="Kim S."/>
        </authorList>
    </citation>
    <scope>NUCLEOTIDE SEQUENCE</scope>
    <source>
        <strain evidence="3">KCTC 32182</strain>
    </source>
</reference>
<sequence>MIMMNKKNTALLFLGSLFLASCGGGGGGGSGGGSSSGSSSAVTTPSKPEGAYIGNTSDGNDTWTLVLDNDQLFSIYGRTVNSQFQVSGFVTGKGVASNGSYPVTETVDFNYTDVLRGSATFTYVAGKSLAGSFSEAGRTVSFTSQATKTSVYDYAQPARLATVGGTWTLADLTGTWHTLTIGGDSTLRGSTPSGCVYTGTIAPRGNKNVFDVALTFGAAPCRYPGLKQTGVAVSYTLPNGMSQMMLAATDAAQANGTLLIGSR</sequence>